<keyword evidence="2" id="KW-1185">Reference proteome</keyword>
<proteinExistence type="predicted"/>
<dbReference type="Proteomes" id="UP001457282">
    <property type="component" value="Unassembled WGS sequence"/>
</dbReference>
<sequence>MIDSVIACIILNEFQWYVKFRLFRFPSGKPKGDATMGQKGLGWKAQGWVSNKARWKHGTDWVAGLRSSGRHEEQRQKQLGQGSRRRIATGWWRLKQRRQERIGTAWAVGSREVVTAWAGCRAERARGQLGFYLGPARFLSDDAGKRWTRVLGEDGFLGSTADLMAAGI</sequence>
<protein>
    <submittedName>
        <fullName evidence="1">Uncharacterized protein</fullName>
    </submittedName>
</protein>
<evidence type="ECO:0000313" key="1">
    <source>
        <dbReference type="EMBL" id="KAK9938736.1"/>
    </source>
</evidence>
<gene>
    <name evidence="1" type="ORF">M0R45_015458</name>
</gene>
<evidence type="ECO:0000313" key="2">
    <source>
        <dbReference type="Proteomes" id="UP001457282"/>
    </source>
</evidence>
<dbReference type="AlphaFoldDB" id="A0AAW1XQS4"/>
<comment type="caution">
    <text evidence="1">The sequence shown here is derived from an EMBL/GenBank/DDBJ whole genome shotgun (WGS) entry which is preliminary data.</text>
</comment>
<reference evidence="1 2" key="1">
    <citation type="journal article" date="2023" name="G3 (Bethesda)">
        <title>A chromosome-length genome assembly and annotation of blackberry (Rubus argutus, cv. 'Hillquist').</title>
        <authorList>
            <person name="Bruna T."/>
            <person name="Aryal R."/>
            <person name="Dudchenko O."/>
            <person name="Sargent D.J."/>
            <person name="Mead D."/>
            <person name="Buti M."/>
            <person name="Cavallini A."/>
            <person name="Hytonen T."/>
            <person name="Andres J."/>
            <person name="Pham M."/>
            <person name="Weisz D."/>
            <person name="Mascagni F."/>
            <person name="Usai G."/>
            <person name="Natali L."/>
            <person name="Bassil N."/>
            <person name="Fernandez G.E."/>
            <person name="Lomsadze A."/>
            <person name="Armour M."/>
            <person name="Olukolu B."/>
            <person name="Poorten T."/>
            <person name="Britton C."/>
            <person name="Davik J."/>
            <person name="Ashrafi H."/>
            <person name="Aiden E.L."/>
            <person name="Borodovsky M."/>
            <person name="Worthington M."/>
        </authorList>
    </citation>
    <scope>NUCLEOTIDE SEQUENCE [LARGE SCALE GENOMIC DNA]</scope>
    <source>
        <strain evidence="1">PI 553951</strain>
    </source>
</reference>
<dbReference type="EMBL" id="JBEDUW010000003">
    <property type="protein sequence ID" value="KAK9938736.1"/>
    <property type="molecule type" value="Genomic_DNA"/>
</dbReference>
<name>A0AAW1XQS4_RUBAR</name>
<accession>A0AAW1XQS4</accession>
<organism evidence="1 2">
    <name type="scientific">Rubus argutus</name>
    <name type="common">Southern blackberry</name>
    <dbReference type="NCBI Taxonomy" id="59490"/>
    <lineage>
        <taxon>Eukaryota</taxon>
        <taxon>Viridiplantae</taxon>
        <taxon>Streptophyta</taxon>
        <taxon>Embryophyta</taxon>
        <taxon>Tracheophyta</taxon>
        <taxon>Spermatophyta</taxon>
        <taxon>Magnoliopsida</taxon>
        <taxon>eudicotyledons</taxon>
        <taxon>Gunneridae</taxon>
        <taxon>Pentapetalae</taxon>
        <taxon>rosids</taxon>
        <taxon>fabids</taxon>
        <taxon>Rosales</taxon>
        <taxon>Rosaceae</taxon>
        <taxon>Rosoideae</taxon>
        <taxon>Rosoideae incertae sedis</taxon>
        <taxon>Rubus</taxon>
    </lineage>
</organism>